<dbReference type="EMBL" id="CM032183">
    <property type="protein sequence ID" value="KAG7096096.1"/>
    <property type="molecule type" value="Genomic_DNA"/>
</dbReference>
<dbReference type="GeneID" id="66075848"/>
<name>A0A9P7UWR9_9AGAR</name>
<dbReference type="Proteomes" id="UP001049176">
    <property type="component" value="Chromosome 3"/>
</dbReference>
<evidence type="ECO:0000313" key="2">
    <source>
        <dbReference type="Proteomes" id="UP001049176"/>
    </source>
</evidence>
<dbReference type="RefSeq" id="XP_043012566.1">
    <property type="nucleotide sequence ID" value="XM_043151471.1"/>
</dbReference>
<proteinExistence type="predicted"/>
<organism evidence="1 2">
    <name type="scientific">Marasmius oreades</name>
    <name type="common">fairy-ring Marasmius</name>
    <dbReference type="NCBI Taxonomy" id="181124"/>
    <lineage>
        <taxon>Eukaryota</taxon>
        <taxon>Fungi</taxon>
        <taxon>Dikarya</taxon>
        <taxon>Basidiomycota</taxon>
        <taxon>Agaricomycotina</taxon>
        <taxon>Agaricomycetes</taxon>
        <taxon>Agaricomycetidae</taxon>
        <taxon>Agaricales</taxon>
        <taxon>Marasmiineae</taxon>
        <taxon>Marasmiaceae</taxon>
        <taxon>Marasmius</taxon>
    </lineage>
</organism>
<reference evidence="1" key="1">
    <citation type="journal article" date="2021" name="Genome Biol. Evol.">
        <title>The assembled and annotated genome of the fairy-ring fungus Marasmius oreades.</title>
        <authorList>
            <person name="Hiltunen M."/>
            <person name="Ament-Velasquez S.L."/>
            <person name="Johannesson H."/>
        </authorList>
    </citation>
    <scope>NUCLEOTIDE SEQUENCE</scope>
    <source>
        <strain evidence="1">03SP1</strain>
    </source>
</reference>
<dbReference type="AlphaFoldDB" id="A0A9P7UWR9"/>
<keyword evidence="2" id="KW-1185">Reference proteome</keyword>
<evidence type="ECO:0000313" key="1">
    <source>
        <dbReference type="EMBL" id="KAG7096096.1"/>
    </source>
</evidence>
<gene>
    <name evidence="1" type="ORF">E1B28_006772</name>
</gene>
<accession>A0A9P7UWR9</accession>
<protein>
    <submittedName>
        <fullName evidence="1">Uncharacterized protein</fullName>
    </submittedName>
</protein>
<sequence length="73" mass="8773">MSLSTEIQDKVEDTFNWTNVHNHDPSNEDQFDHIDWEKLNEQEWAKFLCEVERDDEPTRTSTSVIPMMKTRMD</sequence>
<dbReference type="KEGG" id="more:E1B28_006772"/>
<comment type="caution">
    <text evidence="1">The sequence shown here is derived from an EMBL/GenBank/DDBJ whole genome shotgun (WGS) entry which is preliminary data.</text>
</comment>